<dbReference type="EMBL" id="JYJA01000029">
    <property type="protein sequence ID" value="KJL43800.1"/>
    <property type="molecule type" value="Genomic_DNA"/>
</dbReference>
<accession>A0A0M2HHL9</accession>
<gene>
    <name evidence="2" type="ORF">RS82_01176</name>
</gene>
<reference evidence="2 3" key="1">
    <citation type="submission" date="2015-02" db="EMBL/GenBank/DDBJ databases">
        <title>Draft genome sequences of ten Microbacterium spp. with emphasis on heavy metal contaminated environments.</title>
        <authorList>
            <person name="Corretto E."/>
        </authorList>
    </citation>
    <scope>NUCLEOTIDE SEQUENCE [LARGE SCALE GENOMIC DNA]</scope>
    <source>
        <strain evidence="2 3">DSM 8608</strain>
    </source>
</reference>
<feature type="signal peptide" evidence="1">
    <location>
        <begin position="1"/>
        <end position="22"/>
    </location>
</feature>
<organism evidence="2 3">
    <name type="scientific">Microbacterium trichothecenolyticum</name>
    <name type="common">Aureobacterium trichothecenolyticum</name>
    <dbReference type="NCBI Taxonomy" id="69370"/>
    <lineage>
        <taxon>Bacteria</taxon>
        <taxon>Bacillati</taxon>
        <taxon>Actinomycetota</taxon>
        <taxon>Actinomycetes</taxon>
        <taxon>Micrococcales</taxon>
        <taxon>Microbacteriaceae</taxon>
        <taxon>Microbacterium</taxon>
    </lineage>
</organism>
<dbReference type="InterPro" id="IPR011659">
    <property type="entry name" value="WD40"/>
</dbReference>
<dbReference type="SUPFAM" id="SSF82171">
    <property type="entry name" value="DPP6 N-terminal domain-like"/>
    <property type="match status" value="1"/>
</dbReference>
<evidence type="ECO:0000256" key="1">
    <source>
        <dbReference type="SAM" id="SignalP"/>
    </source>
</evidence>
<feature type="chain" id="PRO_5039671181" description="WD40 repeat protein" evidence="1">
    <location>
        <begin position="23"/>
        <end position="340"/>
    </location>
</feature>
<comment type="caution">
    <text evidence="2">The sequence shown here is derived from an EMBL/GenBank/DDBJ whole genome shotgun (WGS) entry which is preliminary data.</text>
</comment>
<dbReference type="Gene3D" id="2.120.10.30">
    <property type="entry name" value="TolB, C-terminal domain"/>
    <property type="match status" value="1"/>
</dbReference>
<sequence length="340" mass="36360">MNNRTKWLVVAGVSAVALAATAAVGVVAWQQYQTRQVAPSAAETTASDDWATGDRVVFRNTALGEGYGLVASVPLAEPSGVRALTAVACDRVDATPEEFSCLRTERGVVPSYSASLYTNDGVVRQTWPLPGIPSRTRISDDGTRIATTSFVTGHSYATIGFSTETVIHDDAGGDFGNFEEWTFIVDGAPSAPLDRNFWGVTFIDDEAFYATAGMTNSGKTYLVKGDIPSRTLTTIAEDVECPSLSPDGTRIAFKSVTAGSGPTVHWTPAVMDLATGEVELLPEPRNVDDQIEWLDDDTILYGMPRDDQAGDYDVWALAADGSGDPAVLIEHAWSPSVVRR</sequence>
<evidence type="ECO:0008006" key="4">
    <source>
        <dbReference type="Google" id="ProtNLM"/>
    </source>
</evidence>
<keyword evidence="1" id="KW-0732">Signal</keyword>
<evidence type="ECO:0000313" key="2">
    <source>
        <dbReference type="EMBL" id="KJL43800.1"/>
    </source>
</evidence>
<evidence type="ECO:0000313" key="3">
    <source>
        <dbReference type="Proteomes" id="UP000034098"/>
    </source>
</evidence>
<proteinExistence type="predicted"/>
<keyword evidence="3" id="KW-1185">Reference proteome</keyword>
<dbReference type="Proteomes" id="UP000034098">
    <property type="component" value="Unassembled WGS sequence"/>
</dbReference>
<dbReference type="InterPro" id="IPR011042">
    <property type="entry name" value="6-blade_b-propeller_TolB-like"/>
</dbReference>
<protein>
    <recommendedName>
        <fullName evidence="4">WD40 repeat protein</fullName>
    </recommendedName>
</protein>
<name>A0A0M2HHL9_MICTR</name>
<dbReference type="PATRIC" id="fig|69370.6.peg.1210"/>
<dbReference type="RefSeq" id="WP_045297598.1">
    <property type="nucleotide sequence ID" value="NZ_JYJA01000029.1"/>
</dbReference>
<dbReference type="Pfam" id="PF07676">
    <property type="entry name" value="PD40"/>
    <property type="match status" value="1"/>
</dbReference>
<dbReference type="AlphaFoldDB" id="A0A0M2HHL9"/>